<dbReference type="EMBL" id="JAWHQM010000037">
    <property type="protein sequence ID" value="KAK5634017.1"/>
    <property type="molecule type" value="Genomic_DNA"/>
</dbReference>
<evidence type="ECO:0000313" key="2">
    <source>
        <dbReference type="Proteomes" id="UP001305414"/>
    </source>
</evidence>
<gene>
    <name evidence="1" type="ORF">RRF57_009731</name>
</gene>
<name>A0AAN7URD5_9PEZI</name>
<protein>
    <submittedName>
        <fullName evidence="1">Uncharacterized protein</fullName>
    </submittedName>
</protein>
<evidence type="ECO:0000313" key="1">
    <source>
        <dbReference type="EMBL" id="KAK5634017.1"/>
    </source>
</evidence>
<accession>A0AAN7URD5</accession>
<comment type="caution">
    <text evidence="1">The sequence shown here is derived from an EMBL/GenBank/DDBJ whole genome shotgun (WGS) entry which is preliminary data.</text>
</comment>
<keyword evidence="2" id="KW-1185">Reference proteome</keyword>
<reference evidence="1 2" key="1">
    <citation type="submission" date="2023-10" db="EMBL/GenBank/DDBJ databases">
        <title>Draft genome sequence of Xylaria bambusicola isolate GMP-LS, the root and basal stem rot pathogen of sugarcane in Indonesia.</title>
        <authorList>
            <person name="Selvaraj P."/>
            <person name="Muralishankar V."/>
            <person name="Muruganantham S."/>
            <person name="Sp S."/>
            <person name="Haryani S."/>
            <person name="Lau K.J.X."/>
            <person name="Naqvi N.I."/>
        </authorList>
    </citation>
    <scope>NUCLEOTIDE SEQUENCE [LARGE SCALE GENOMIC DNA]</scope>
    <source>
        <strain evidence="1">GMP-LS</strain>
    </source>
</reference>
<dbReference type="Proteomes" id="UP001305414">
    <property type="component" value="Unassembled WGS sequence"/>
</dbReference>
<sequence length="87" mass="9742">MGDIPNSCDLNLEALENAEGSLNLRLEYPTHLYSSENMNQLLDNFLTFLTSCIKDHRQLIQEIEVCGPQDLAYLTVAIGVTGTLRRS</sequence>
<dbReference type="AlphaFoldDB" id="A0AAN7URD5"/>
<dbReference type="SUPFAM" id="SSF52777">
    <property type="entry name" value="CoA-dependent acyltransferases"/>
    <property type="match status" value="1"/>
</dbReference>
<proteinExistence type="predicted"/>
<dbReference type="Gene3D" id="3.30.559.30">
    <property type="entry name" value="Nonribosomal peptide synthetase, condensation domain"/>
    <property type="match status" value="1"/>
</dbReference>
<organism evidence="1 2">
    <name type="scientific">Xylaria bambusicola</name>
    <dbReference type="NCBI Taxonomy" id="326684"/>
    <lineage>
        <taxon>Eukaryota</taxon>
        <taxon>Fungi</taxon>
        <taxon>Dikarya</taxon>
        <taxon>Ascomycota</taxon>
        <taxon>Pezizomycotina</taxon>
        <taxon>Sordariomycetes</taxon>
        <taxon>Xylariomycetidae</taxon>
        <taxon>Xylariales</taxon>
        <taxon>Xylariaceae</taxon>
        <taxon>Xylaria</taxon>
    </lineage>
</organism>